<protein>
    <submittedName>
        <fullName evidence="8">Major facilitator transporter</fullName>
    </submittedName>
</protein>
<dbReference type="PANTHER" id="PTHR43791">
    <property type="entry name" value="PERMEASE-RELATED"/>
    <property type="match status" value="1"/>
</dbReference>
<feature type="domain" description="Major facilitator superfamily (MFS) profile" evidence="7">
    <location>
        <begin position="15"/>
        <end position="172"/>
    </location>
</feature>
<organism evidence="8 9">
    <name type="scientific">Caballeronia udeis</name>
    <dbReference type="NCBI Taxonomy" id="1232866"/>
    <lineage>
        <taxon>Bacteria</taxon>
        <taxon>Pseudomonadati</taxon>
        <taxon>Pseudomonadota</taxon>
        <taxon>Betaproteobacteria</taxon>
        <taxon>Burkholderiales</taxon>
        <taxon>Burkholderiaceae</taxon>
        <taxon>Caballeronia</taxon>
    </lineage>
</organism>
<evidence type="ECO:0000256" key="1">
    <source>
        <dbReference type="ARBA" id="ARBA00004141"/>
    </source>
</evidence>
<evidence type="ECO:0000256" key="2">
    <source>
        <dbReference type="ARBA" id="ARBA00022448"/>
    </source>
</evidence>
<accession>A0A158FEA6</accession>
<keyword evidence="2" id="KW-0813">Transport</keyword>
<keyword evidence="3 6" id="KW-0812">Transmembrane</keyword>
<gene>
    <name evidence="8" type="ORF">AWB69_01050</name>
</gene>
<evidence type="ECO:0000256" key="4">
    <source>
        <dbReference type="ARBA" id="ARBA00022989"/>
    </source>
</evidence>
<dbReference type="AlphaFoldDB" id="A0A158FEA6"/>
<evidence type="ECO:0000313" key="8">
    <source>
        <dbReference type="EMBL" id="SAL18212.1"/>
    </source>
</evidence>
<evidence type="ECO:0000256" key="6">
    <source>
        <dbReference type="SAM" id="Phobius"/>
    </source>
</evidence>
<evidence type="ECO:0000256" key="3">
    <source>
        <dbReference type="ARBA" id="ARBA00022692"/>
    </source>
</evidence>
<feature type="transmembrane region" description="Helical" evidence="6">
    <location>
        <begin position="81"/>
        <end position="99"/>
    </location>
</feature>
<dbReference type="GO" id="GO:0016020">
    <property type="term" value="C:membrane"/>
    <property type="evidence" value="ECO:0007669"/>
    <property type="project" value="UniProtKB-SubCell"/>
</dbReference>
<reference evidence="8 9" key="1">
    <citation type="submission" date="2016-01" db="EMBL/GenBank/DDBJ databases">
        <authorList>
            <person name="Oliw E.H."/>
        </authorList>
    </citation>
    <scope>NUCLEOTIDE SEQUENCE [LARGE SCALE GENOMIC DNA]</scope>
    <source>
        <strain evidence="8">LMG 27134</strain>
    </source>
</reference>
<dbReference type="SUPFAM" id="SSF103473">
    <property type="entry name" value="MFS general substrate transporter"/>
    <property type="match status" value="1"/>
</dbReference>
<dbReference type="GO" id="GO:0022857">
    <property type="term" value="F:transmembrane transporter activity"/>
    <property type="evidence" value="ECO:0007669"/>
    <property type="project" value="InterPro"/>
</dbReference>
<feature type="transmembrane region" description="Helical" evidence="6">
    <location>
        <begin position="7"/>
        <end position="29"/>
    </location>
</feature>
<dbReference type="InterPro" id="IPR011701">
    <property type="entry name" value="MFS"/>
</dbReference>
<feature type="transmembrane region" description="Helical" evidence="6">
    <location>
        <begin position="49"/>
        <end position="74"/>
    </location>
</feature>
<dbReference type="Pfam" id="PF07690">
    <property type="entry name" value="MFS_1"/>
    <property type="match status" value="1"/>
</dbReference>
<dbReference type="PANTHER" id="PTHR43791:SF36">
    <property type="entry name" value="TRANSPORTER, PUTATIVE (AFU_ORTHOLOGUE AFUA_6G08340)-RELATED"/>
    <property type="match status" value="1"/>
</dbReference>
<dbReference type="Proteomes" id="UP000054683">
    <property type="component" value="Unassembled WGS sequence"/>
</dbReference>
<evidence type="ECO:0000259" key="7">
    <source>
        <dbReference type="PROSITE" id="PS50850"/>
    </source>
</evidence>
<sequence>MNRETRVIRLMTAKLIPFLILLYLVAYIDCSTLGFAKLQMNADAAIGDAAYGLGAGLFFIGYFLCEVPSNVFLVRFGARRWFARILITWGAITVAMSLINGPVSFYVLRFLLGAAEAGFYPGVVFYLSQWFPAASRAHIRFVPVVPALRADRDGAARRRFARHGRWRNEDPG</sequence>
<dbReference type="EMBL" id="FCOK02000004">
    <property type="protein sequence ID" value="SAL18212.1"/>
    <property type="molecule type" value="Genomic_DNA"/>
</dbReference>
<keyword evidence="5 6" id="KW-0472">Membrane</keyword>
<dbReference type="InterPro" id="IPR020846">
    <property type="entry name" value="MFS_dom"/>
</dbReference>
<evidence type="ECO:0000313" key="9">
    <source>
        <dbReference type="Proteomes" id="UP000054683"/>
    </source>
</evidence>
<evidence type="ECO:0000256" key="5">
    <source>
        <dbReference type="ARBA" id="ARBA00023136"/>
    </source>
</evidence>
<keyword evidence="4 6" id="KW-1133">Transmembrane helix</keyword>
<name>A0A158FEA6_9BURK</name>
<comment type="subcellular location">
    <subcellularLocation>
        <location evidence="1">Membrane</location>
        <topology evidence="1">Multi-pass membrane protein</topology>
    </subcellularLocation>
</comment>
<dbReference type="PROSITE" id="PS50850">
    <property type="entry name" value="MFS"/>
    <property type="match status" value="1"/>
</dbReference>
<proteinExistence type="predicted"/>
<dbReference type="Gene3D" id="1.20.1250.20">
    <property type="entry name" value="MFS general substrate transporter like domains"/>
    <property type="match status" value="1"/>
</dbReference>
<dbReference type="InterPro" id="IPR036259">
    <property type="entry name" value="MFS_trans_sf"/>
</dbReference>